<accession>A0ABY9R111</accession>
<evidence type="ECO:0000256" key="7">
    <source>
        <dbReference type="ARBA" id="ARBA00034617"/>
    </source>
</evidence>
<feature type="domain" description="UvrD-like helicase C-terminal" evidence="13">
    <location>
        <begin position="302"/>
        <end position="553"/>
    </location>
</feature>
<evidence type="ECO:0000313" key="15">
    <source>
        <dbReference type="Proteomes" id="UP001180616"/>
    </source>
</evidence>
<evidence type="ECO:0000256" key="1">
    <source>
        <dbReference type="ARBA" id="ARBA00009922"/>
    </source>
</evidence>
<gene>
    <name evidence="14" type="ORF">KPS_002211</name>
</gene>
<dbReference type="RefSeq" id="WP_309540318.1">
    <property type="nucleotide sequence ID" value="NZ_CP133659.1"/>
</dbReference>
<dbReference type="Gene3D" id="1.10.10.160">
    <property type="match status" value="1"/>
</dbReference>
<keyword evidence="5 10" id="KW-0067">ATP-binding</keyword>
<comment type="catalytic activity">
    <reaction evidence="9">
        <text>ATP + H2O = ADP + phosphate + H(+)</text>
        <dbReference type="Rhea" id="RHEA:13065"/>
        <dbReference type="ChEBI" id="CHEBI:15377"/>
        <dbReference type="ChEBI" id="CHEBI:15378"/>
        <dbReference type="ChEBI" id="CHEBI:30616"/>
        <dbReference type="ChEBI" id="CHEBI:43474"/>
        <dbReference type="ChEBI" id="CHEBI:456216"/>
        <dbReference type="EC" id="5.6.2.4"/>
    </reaction>
</comment>
<evidence type="ECO:0000256" key="5">
    <source>
        <dbReference type="ARBA" id="ARBA00022840"/>
    </source>
</evidence>
<dbReference type="EMBL" id="CP133659">
    <property type="protein sequence ID" value="WMW64215.1"/>
    <property type="molecule type" value="Genomic_DNA"/>
</dbReference>
<organism evidence="14 15">
    <name type="scientific">Nitratidesulfovibrio liaohensis</name>
    <dbReference type="NCBI Taxonomy" id="2604158"/>
    <lineage>
        <taxon>Bacteria</taxon>
        <taxon>Pseudomonadati</taxon>
        <taxon>Thermodesulfobacteriota</taxon>
        <taxon>Desulfovibrionia</taxon>
        <taxon>Desulfovibrionales</taxon>
        <taxon>Desulfovibrionaceae</taxon>
        <taxon>Nitratidesulfovibrio</taxon>
    </lineage>
</organism>
<dbReference type="SUPFAM" id="SSF52540">
    <property type="entry name" value="P-loop containing nucleoside triphosphate hydrolases"/>
    <property type="match status" value="1"/>
</dbReference>
<dbReference type="InterPro" id="IPR014016">
    <property type="entry name" value="UvrD-like_ATP-bd"/>
</dbReference>
<dbReference type="PROSITE" id="PS51198">
    <property type="entry name" value="UVRD_HELICASE_ATP_BIND"/>
    <property type="match status" value="1"/>
</dbReference>
<feature type="domain" description="UvrD-like helicase ATP-binding" evidence="12">
    <location>
        <begin position="6"/>
        <end position="301"/>
    </location>
</feature>
<evidence type="ECO:0000259" key="13">
    <source>
        <dbReference type="PROSITE" id="PS51217"/>
    </source>
</evidence>
<keyword evidence="6" id="KW-0413">Isomerase</keyword>
<feature type="compositionally biased region" description="Gly residues" evidence="11">
    <location>
        <begin position="653"/>
        <end position="673"/>
    </location>
</feature>
<evidence type="ECO:0000256" key="3">
    <source>
        <dbReference type="ARBA" id="ARBA00022801"/>
    </source>
</evidence>
<keyword evidence="4 10" id="KW-0347">Helicase</keyword>
<dbReference type="PROSITE" id="PS51217">
    <property type="entry name" value="UVRD_HELICASE_CTER"/>
    <property type="match status" value="1"/>
</dbReference>
<sequence length="797" mass="87206">MIDYRNELNPAQYQAATTLEGPVLVIAGAGSGKTRTIVYRLANLVEQGVPASAILLLTFTRKSAREMLHRAGRLLEHSATAAVHGGVHGVTGVQGGTFHAFAYSVLRQFRPSGYEAGDLTVMDGADIVDAVRHCKDNLGIGKGDRSFPRTQNIVGLISKSRNKELDIDEVIRREAFHLLVHAEGIGRIAAAYHAYRREHGLLDYDDLLFELERLLRERADVLDWCRAKFRYIMVDEYQDTNLVQARLVHLLAGEGGNIMAVGDDAQSIYAFRGADVRNILDFPKLFPAAQIIKLEENYRSVQPVLDLTNAILAEAPQAYRKKLFAAREGGDRPQVVRPLSDLTQASLVVSRIVEFLRSYPPHDIAVLFRAGYQSYHVEVQLNKLGVKFRKYGGLRYSEAAHVKDVLSYARLVLNPLDLPAFQRIAAMSKGVGPKTTLKLYEVARQGNPEAASRACLRYPELRADLDLLDGLRKRPHTPTSLLEEVMEHYKPRMEAAFPDDWPRRQQGLEQLLQIAASYRDLDLFISDLSLEDPGEEEENRDSVVLSTIHSAKGLEWGAVLLIDLVEERFPSRHAIARAEDFEEERRLMYVACTRARDHLCLFVPASLYSRGDGGNQPAVPSPFVRELPGHLFDEMHESYSGGLMRRDVQNGQRGAGFGGGRGGAGGVGGGGFAQGNRFDGAPGIPRPPMFAEGTVPGRAGGAGRPLPPTAYPGGTQPGVQGGGQSGAQPGPQSGPGVAAPSPLSGGSAPAGQCGYCTHRIFGRGKIVQHLPPDKYRVNFPGFGLKVIMAEYLTLESD</sequence>
<evidence type="ECO:0000313" key="14">
    <source>
        <dbReference type="EMBL" id="WMW64215.1"/>
    </source>
</evidence>
<keyword evidence="15" id="KW-1185">Reference proteome</keyword>
<comment type="similarity">
    <text evidence="1">Belongs to the helicase family. UvrD subfamily.</text>
</comment>
<evidence type="ECO:0000256" key="8">
    <source>
        <dbReference type="ARBA" id="ARBA00034808"/>
    </source>
</evidence>
<dbReference type="EC" id="5.6.2.4" evidence="8"/>
<feature type="region of interest" description="Disordered" evidence="11">
    <location>
        <begin position="650"/>
        <end position="749"/>
    </location>
</feature>
<dbReference type="InterPro" id="IPR000212">
    <property type="entry name" value="DNA_helicase_UvrD/REP"/>
</dbReference>
<dbReference type="InterPro" id="IPR014017">
    <property type="entry name" value="DNA_helicase_UvrD-like_C"/>
</dbReference>
<feature type="binding site" evidence="10">
    <location>
        <begin position="27"/>
        <end position="34"/>
    </location>
    <ligand>
        <name>ATP</name>
        <dbReference type="ChEBI" id="CHEBI:30616"/>
    </ligand>
</feature>
<evidence type="ECO:0000256" key="4">
    <source>
        <dbReference type="ARBA" id="ARBA00022806"/>
    </source>
</evidence>
<evidence type="ECO:0000256" key="6">
    <source>
        <dbReference type="ARBA" id="ARBA00023235"/>
    </source>
</evidence>
<evidence type="ECO:0000259" key="12">
    <source>
        <dbReference type="PROSITE" id="PS51198"/>
    </source>
</evidence>
<dbReference type="Gene3D" id="3.40.50.300">
    <property type="entry name" value="P-loop containing nucleotide triphosphate hydrolases"/>
    <property type="match status" value="2"/>
</dbReference>
<comment type="catalytic activity">
    <reaction evidence="7">
        <text>Couples ATP hydrolysis with the unwinding of duplex DNA by translocating in the 3'-5' direction.</text>
        <dbReference type="EC" id="5.6.2.4"/>
    </reaction>
</comment>
<evidence type="ECO:0000256" key="11">
    <source>
        <dbReference type="SAM" id="MobiDB-lite"/>
    </source>
</evidence>
<proteinExistence type="inferred from homology"/>
<keyword evidence="3 10" id="KW-0378">Hydrolase</keyword>
<protein>
    <recommendedName>
        <fullName evidence="8">DNA 3'-5' helicase</fullName>
        <ecNumber evidence="8">5.6.2.4</ecNumber>
    </recommendedName>
</protein>
<dbReference type="InterPro" id="IPR027417">
    <property type="entry name" value="P-loop_NTPase"/>
</dbReference>
<dbReference type="Pfam" id="PF13361">
    <property type="entry name" value="UvrD_C"/>
    <property type="match status" value="2"/>
</dbReference>
<evidence type="ECO:0000256" key="2">
    <source>
        <dbReference type="ARBA" id="ARBA00022741"/>
    </source>
</evidence>
<feature type="compositionally biased region" description="Low complexity" evidence="11">
    <location>
        <begin position="726"/>
        <end position="742"/>
    </location>
</feature>
<evidence type="ECO:0000256" key="9">
    <source>
        <dbReference type="ARBA" id="ARBA00048988"/>
    </source>
</evidence>
<evidence type="ECO:0000256" key="10">
    <source>
        <dbReference type="PROSITE-ProRule" id="PRU00560"/>
    </source>
</evidence>
<dbReference type="InterPro" id="IPR013986">
    <property type="entry name" value="DExx_box_DNA_helicase_dom_sf"/>
</dbReference>
<dbReference type="PANTHER" id="PTHR11070">
    <property type="entry name" value="UVRD / RECB / PCRA DNA HELICASE FAMILY MEMBER"/>
    <property type="match status" value="1"/>
</dbReference>
<dbReference type="Pfam" id="PF00580">
    <property type="entry name" value="UvrD-helicase"/>
    <property type="match status" value="1"/>
</dbReference>
<dbReference type="Proteomes" id="UP001180616">
    <property type="component" value="Chromosome"/>
</dbReference>
<dbReference type="Gene3D" id="1.10.486.10">
    <property type="entry name" value="PCRA, domain 4"/>
    <property type="match status" value="1"/>
</dbReference>
<name>A0ABY9R111_9BACT</name>
<dbReference type="CDD" id="cd17932">
    <property type="entry name" value="DEXQc_UvrD"/>
    <property type="match status" value="1"/>
</dbReference>
<feature type="compositionally biased region" description="Gly residues" evidence="11">
    <location>
        <begin position="715"/>
        <end position="725"/>
    </location>
</feature>
<dbReference type="PANTHER" id="PTHR11070:SF3">
    <property type="entry name" value="DNA 3'-5' HELICASE"/>
    <property type="match status" value="1"/>
</dbReference>
<keyword evidence="2 10" id="KW-0547">Nucleotide-binding</keyword>
<reference evidence="14" key="1">
    <citation type="submission" date="2023-09" db="EMBL/GenBank/DDBJ databases">
        <authorList>
            <consortium name="CW5 consortium"/>
            <person name="Lu C.-W."/>
        </authorList>
    </citation>
    <scope>NUCLEOTIDE SEQUENCE</scope>
    <source>
        <strain evidence="14">KPS</strain>
    </source>
</reference>